<organism evidence="10 11">
    <name type="scientific">Claveliimonas bilis</name>
    <dbReference type="NCBI Taxonomy" id="3028070"/>
    <lineage>
        <taxon>Bacteria</taxon>
        <taxon>Bacillati</taxon>
        <taxon>Bacillota</taxon>
        <taxon>Clostridia</taxon>
        <taxon>Lachnospirales</taxon>
        <taxon>Lachnospiraceae</taxon>
        <taxon>Claveliimonas</taxon>
    </lineage>
</organism>
<dbReference type="PIRSF" id="PIRSF006621">
    <property type="entry name" value="Dus"/>
    <property type="match status" value="1"/>
</dbReference>
<dbReference type="Proteomes" id="UP001305815">
    <property type="component" value="Chromosome"/>
</dbReference>
<keyword evidence="8" id="KW-0175">Coiled coil</keyword>
<dbReference type="PANTHER" id="PTHR45846:SF1">
    <property type="entry name" value="TRNA-DIHYDROURIDINE(47) SYNTHASE [NAD(P)(+)]-LIKE"/>
    <property type="match status" value="1"/>
</dbReference>
<evidence type="ECO:0000256" key="5">
    <source>
        <dbReference type="ARBA" id="ARBA00022857"/>
    </source>
</evidence>
<comment type="similarity">
    <text evidence="7">Belongs to the dus family.</text>
</comment>
<dbReference type="RefSeq" id="WP_316264900.1">
    <property type="nucleotide sequence ID" value="NZ_AP027742.1"/>
</dbReference>
<keyword evidence="2 7" id="KW-0285">Flavoprotein</keyword>
<sequence length="319" mass="36624">MKYYFAPMEGITGPIHRKAFDACFPGVDKYFTAFIAPNQKGKFSAREKKDIDPENNRGIFLIPQIMTNDAGDFTVTALQLESLGYKEVNLNLGCPSRTVVSKYRGSGFLAIPDKLERFLDDVFTDRDKKMPDMRISIKTRIGKDDAGEFERLLEIYNRYPLEELIVHPRTQQDFYQGRPDMKAFGYAAEKGKSPVCYNGDILTVGDLNRFTSAYPQIDKVMIGRGFLRDPGLILRLQNKEAPGKELLLKFHDKVYEGYKEEMPGPKPVLFKMKELWAYMGQIFADAKKPLKRIRKAEKLEAYEAAVKELFEEYEMTVEA</sequence>
<dbReference type="SUPFAM" id="SSF51395">
    <property type="entry name" value="FMN-linked oxidoreductases"/>
    <property type="match status" value="1"/>
</dbReference>
<evidence type="ECO:0000313" key="11">
    <source>
        <dbReference type="Proteomes" id="UP001305815"/>
    </source>
</evidence>
<name>A0ABN6YWY0_9FIRM</name>
<evidence type="ECO:0000256" key="4">
    <source>
        <dbReference type="ARBA" id="ARBA00022694"/>
    </source>
</evidence>
<keyword evidence="4 7" id="KW-0819">tRNA processing</keyword>
<comment type="function">
    <text evidence="7">Catalyzes the synthesis of 5,6-dihydrouridine (D), a modified base found in the D-loop of most tRNAs, via the reduction of the C5-C6 double bond in target uridines.</text>
</comment>
<evidence type="ECO:0000259" key="9">
    <source>
        <dbReference type="Pfam" id="PF01207"/>
    </source>
</evidence>
<dbReference type="CDD" id="cd02801">
    <property type="entry name" value="DUS_like_FMN"/>
    <property type="match status" value="1"/>
</dbReference>
<dbReference type="PANTHER" id="PTHR45846">
    <property type="entry name" value="TRNA-DIHYDROURIDINE(47) SYNTHASE [NAD(P)(+)]-LIKE"/>
    <property type="match status" value="1"/>
</dbReference>
<protein>
    <recommendedName>
        <fullName evidence="7">tRNA-dihydrouridine synthase</fullName>
        <ecNumber evidence="7">1.3.1.-</ecNumber>
    </recommendedName>
</protein>
<dbReference type="EC" id="1.3.1.-" evidence="7"/>
<dbReference type="Gene3D" id="3.20.20.70">
    <property type="entry name" value="Aldolase class I"/>
    <property type="match status" value="1"/>
</dbReference>
<dbReference type="InterPro" id="IPR035587">
    <property type="entry name" value="DUS-like_FMN-bd"/>
</dbReference>
<keyword evidence="6 7" id="KW-0560">Oxidoreductase</keyword>
<accession>A0ABN6YWY0</accession>
<feature type="domain" description="DUS-like FMN-binding" evidence="9">
    <location>
        <begin position="6"/>
        <end position="257"/>
    </location>
</feature>
<comment type="cofactor">
    <cofactor evidence="1 7">
        <name>FMN</name>
        <dbReference type="ChEBI" id="CHEBI:58210"/>
    </cofactor>
</comment>
<evidence type="ECO:0000256" key="3">
    <source>
        <dbReference type="ARBA" id="ARBA00022643"/>
    </source>
</evidence>
<keyword evidence="5" id="KW-0521">NADP</keyword>
<proteinExistence type="inferred from homology"/>
<keyword evidence="11" id="KW-1185">Reference proteome</keyword>
<evidence type="ECO:0000256" key="8">
    <source>
        <dbReference type="SAM" id="Coils"/>
    </source>
</evidence>
<dbReference type="PROSITE" id="PS01136">
    <property type="entry name" value="UPF0034"/>
    <property type="match status" value="1"/>
</dbReference>
<dbReference type="InterPro" id="IPR001269">
    <property type="entry name" value="DUS_fam"/>
</dbReference>
<evidence type="ECO:0000256" key="7">
    <source>
        <dbReference type="PIRNR" id="PIRNR006621"/>
    </source>
</evidence>
<gene>
    <name evidence="10" type="ORF">Lac1_20560</name>
</gene>
<reference evidence="11" key="1">
    <citation type="journal article" date="2023" name="Int. J. Syst. Evol. Microbiol.">
        <title>Claveliimonas bilis gen. nov., sp. nov., deoxycholic acid-producing bacteria isolated from human faeces, and reclassification of Sellimonas monacensis Zenner et al. 2021 as Claveliimonas monacensis comb. nov.</title>
        <authorList>
            <person name="Hisatomi A."/>
            <person name="Kastawa N.W.E.P.G."/>
            <person name="Song I."/>
            <person name="Ohkuma M."/>
            <person name="Fukiya S."/>
            <person name="Sakamoto M."/>
        </authorList>
    </citation>
    <scope>NUCLEOTIDE SEQUENCE [LARGE SCALE GENOMIC DNA]</scope>
    <source>
        <strain evidence="11">12BBH14</strain>
    </source>
</reference>
<dbReference type="Pfam" id="PF01207">
    <property type="entry name" value="Dus"/>
    <property type="match status" value="1"/>
</dbReference>
<dbReference type="EMBL" id="AP027742">
    <property type="protein sequence ID" value="BDZ77873.1"/>
    <property type="molecule type" value="Genomic_DNA"/>
</dbReference>
<evidence type="ECO:0000256" key="2">
    <source>
        <dbReference type="ARBA" id="ARBA00022630"/>
    </source>
</evidence>
<feature type="coiled-coil region" evidence="8">
    <location>
        <begin position="292"/>
        <end position="319"/>
    </location>
</feature>
<dbReference type="InterPro" id="IPR013785">
    <property type="entry name" value="Aldolase_TIM"/>
</dbReference>
<evidence type="ECO:0000313" key="10">
    <source>
        <dbReference type="EMBL" id="BDZ77873.1"/>
    </source>
</evidence>
<evidence type="ECO:0000256" key="6">
    <source>
        <dbReference type="ARBA" id="ARBA00023002"/>
    </source>
</evidence>
<keyword evidence="3 7" id="KW-0288">FMN</keyword>
<dbReference type="InterPro" id="IPR018517">
    <property type="entry name" value="tRNA_hU_synthase_CS"/>
</dbReference>
<evidence type="ECO:0000256" key="1">
    <source>
        <dbReference type="ARBA" id="ARBA00001917"/>
    </source>
</evidence>